<evidence type="ECO:0000259" key="2">
    <source>
        <dbReference type="PROSITE" id="PS50879"/>
    </source>
</evidence>
<feature type="region of interest" description="Disordered" evidence="1">
    <location>
        <begin position="1"/>
        <end position="27"/>
    </location>
</feature>
<protein>
    <recommendedName>
        <fullName evidence="2">RNase H type-1 domain-containing protein</fullName>
    </recommendedName>
</protein>
<dbReference type="SUPFAM" id="SSF53098">
    <property type="entry name" value="Ribonuclease H-like"/>
    <property type="match status" value="1"/>
</dbReference>
<feature type="domain" description="RNase H type-1" evidence="2">
    <location>
        <begin position="1"/>
        <end position="138"/>
    </location>
</feature>
<dbReference type="Proteomes" id="UP001238805">
    <property type="component" value="Chromosome"/>
</dbReference>
<name>A0ABY8VPZ6_9CORY</name>
<proteinExistence type="predicted"/>
<dbReference type="Pfam" id="PF00075">
    <property type="entry name" value="RNase_H"/>
    <property type="match status" value="1"/>
</dbReference>
<dbReference type="PROSITE" id="PS50879">
    <property type="entry name" value="RNASE_H_1"/>
    <property type="match status" value="1"/>
</dbReference>
<accession>A0ABY8VPZ6</accession>
<evidence type="ECO:0000256" key="1">
    <source>
        <dbReference type="SAM" id="MobiDB-lite"/>
    </source>
</evidence>
<evidence type="ECO:0000313" key="3">
    <source>
        <dbReference type="EMBL" id="WIM71042.1"/>
    </source>
</evidence>
<organism evidence="3 4">
    <name type="scientific">Corynebacterium suedekumii</name>
    <dbReference type="NCBI Taxonomy" id="3049801"/>
    <lineage>
        <taxon>Bacteria</taxon>
        <taxon>Bacillati</taxon>
        <taxon>Actinomycetota</taxon>
        <taxon>Actinomycetes</taxon>
        <taxon>Mycobacteriales</taxon>
        <taxon>Corynebacteriaceae</taxon>
        <taxon>Corynebacterium</taxon>
    </lineage>
</organism>
<dbReference type="RefSeq" id="WP_284875617.1">
    <property type="nucleotide sequence ID" value="NZ_CP126970.1"/>
</dbReference>
<sequence length="183" mass="20121">MFSGGRRPAGHRHRRLPGQPGKETGLGVVTSAGNVSLAAIRTKTVLAGEFAAVDLALRKWWQRTWTMDILTDSQLVWRRLNQEDLLATQGRSPEESRCLHRLHDLRRKGVTVRVHWVRGHNGHLLNEFADRAAVAARRSSEWDLAADNGIAARLQTELCQALAGDAGHLIPAGRSGNHLPAAV</sequence>
<keyword evidence="4" id="KW-1185">Reference proteome</keyword>
<reference evidence="3 4" key="1">
    <citation type="submission" date="2023-05" db="EMBL/GenBank/DDBJ databases">
        <title>Corynebacterium suedekumii sp. nov. and Corynebacterium breve sp. nov. isolated from raw cow's milk.</title>
        <authorList>
            <person name="Baer M.K."/>
            <person name="Mehl L."/>
            <person name="Hellmuth R."/>
            <person name="Marke G."/>
            <person name="Lipski A."/>
        </authorList>
    </citation>
    <scope>NUCLEOTIDE SEQUENCE [LARGE SCALE GENOMIC DNA]</scope>
    <source>
        <strain evidence="3 4">LM112</strain>
    </source>
</reference>
<dbReference type="InterPro" id="IPR012337">
    <property type="entry name" value="RNaseH-like_sf"/>
</dbReference>
<dbReference type="InterPro" id="IPR002156">
    <property type="entry name" value="RNaseH_domain"/>
</dbReference>
<evidence type="ECO:0000313" key="4">
    <source>
        <dbReference type="Proteomes" id="UP001238805"/>
    </source>
</evidence>
<dbReference type="Gene3D" id="3.30.420.10">
    <property type="entry name" value="Ribonuclease H-like superfamily/Ribonuclease H"/>
    <property type="match status" value="1"/>
</dbReference>
<dbReference type="EMBL" id="CP126970">
    <property type="protein sequence ID" value="WIM71042.1"/>
    <property type="molecule type" value="Genomic_DNA"/>
</dbReference>
<dbReference type="InterPro" id="IPR036397">
    <property type="entry name" value="RNaseH_sf"/>
</dbReference>
<gene>
    <name evidence="3" type="ORF">QP029_04335</name>
</gene>